<name>A0ABN8JDS2_9HYPH</name>
<sequence>MHGAAFATSVSYQAFLRVAVRDRFGTAEPLSRFSTRDI</sequence>
<dbReference type="Proteomes" id="UP001153050">
    <property type="component" value="Unassembled WGS sequence"/>
</dbReference>
<dbReference type="EMBL" id="CAKXZT010000024">
    <property type="protein sequence ID" value="CAH2395834.1"/>
    <property type="molecule type" value="Genomic_DNA"/>
</dbReference>
<gene>
    <name evidence="1" type="ORF">MES5069_120029</name>
</gene>
<proteinExistence type="predicted"/>
<comment type="caution">
    <text evidence="1">The sequence shown here is derived from an EMBL/GenBank/DDBJ whole genome shotgun (WGS) entry which is preliminary data.</text>
</comment>
<reference evidence="1 2" key="1">
    <citation type="submission" date="2022-03" db="EMBL/GenBank/DDBJ databases">
        <authorList>
            <person name="Brunel B."/>
        </authorList>
    </citation>
    <scope>NUCLEOTIDE SEQUENCE [LARGE SCALE GENOMIC DNA]</scope>
    <source>
        <strain evidence="1">STM5069sample</strain>
    </source>
</reference>
<accession>A0ABN8JDS2</accession>
<protein>
    <submittedName>
        <fullName evidence="1">Uncharacterized protein</fullName>
    </submittedName>
</protein>
<evidence type="ECO:0000313" key="2">
    <source>
        <dbReference type="Proteomes" id="UP001153050"/>
    </source>
</evidence>
<evidence type="ECO:0000313" key="1">
    <source>
        <dbReference type="EMBL" id="CAH2395834.1"/>
    </source>
</evidence>
<organism evidence="1 2">
    <name type="scientific">Mesorhizobium escarrei</name>
    <dbReference type="NCBI Taxonomy" id="666018"/>
    <lineage>
        <taxon>Bacteria</taxon>
        <taxon>Pseudomonadati</taxon>
        <taxon>Pseudomonadota</taxon>
        <taxon>Alphaproteobacteria</taxon>
        <taxon>Hyphomicrobiales</taxon>
        <taxon>Phyllobacteriaceae</taxon>
        <taxon>Mesorhizobium</taxon>
    </lineage>
</organism>
<keyword evidence="2" id="KW-1185">Reference proteome</keyword>